<dbReference type="AlphaFoldDB" id="A0A1G2SMD9"/>
<keyword evidence="1" id="KW-0812">Transmembrane</keyword>
<dbReference type="STRING" id="1802730.A2591_03555"/>
<keyword evidence="1" id="KW-0472">Membrane</keyword>
<evidence type="ECO:0000313" key="4">
    <source>
        <dbReference type="Proteomes" id="UP000178168"/>
    </source>
</evidence>
<evidence type="ECO:0000313" key="3">
    <source>
        <dbReference type="EMBL" id="OHA86104.1"/>
    </source>
</evidence>
<feature type="transmembrane region" description="Helical" evidence="1">
    <location>
        <begin position="59"/>
        <end position="79"/>
    </location>
</feature>
<feature type="domain" description="DUF5667" evidence="2">
    <location>
        <begin position="81"/>
        <end position="171"/>
    </location>
</feature>
<sequence>MKITREQFNDAQKTFSKKSLSGTQKHTMLSAIYSESAEVATKPVVPSLSSYFISFRQKVLAAVAVIVLLVSGTSYASALSLPGDLLYGMKINIIEPIGLALRFSEESKNEYRILLLQKRVAELESLQQRGGIDEDAQKASSEAANKNVKELERSAIFDEKGENTDVSEKVKIYNNLIDAELKIETNINIDGPEELDVTGHVDTKEAITDVSGSGANESNDPLDIEATIEVEKQTDLPLQVESGSVIQAEIPGL</sequence>
<reference evidence="3 4" key="1">
    <citation type="journal article" date="2016" name="Nat. Commun.">
        <title>Thousands of microbial genomes shed light on interconnected biogeochemical processes in an aquifer system.</title>
        <authorList>
            <person name="Anantharaman K."/>
            <person name="Brown C.T."/>
            <person name="Hug L.A."/>
            <person name="Sharon I."/>
            <person name="Castelle C.J."/>
            <person name="Probst A.J."/>
            <person name="Thomas B.C."/>
            <person name="Singh A."/>
            <person name="Wilkins M.J."/>
            <person name="Karaoz U."/>
            <person name="Brodie E.L."/>
            <person name="Williams K.H."/>
            <person name="Hubbard S.S."/>
            <person name="Banfield J.F."/>
        </authorList>
    </citation>
    <scope>NUCLEOTIDE SEQUENCE [LARGE SCALE GENOMIC DNA]</scope>
</reference>
<dbReference type="Proteomes" id="UP000178168">
    <property type="component" value="Unassembled WGS sequence"/>
</dbReference>
<name>A0A1G2SMD9_9BACT</name>
<dbReference type="EMBL" id="MHUZ01000009">
    <property type="protein sequence ID" value="OHA86104.1"/>
    <property type="molecule type" value="Genomic_DNA"/>
</dbReference>
<gene>
    <name evidence="3" type="ORF">A2591_03555</name>
</gene>
<organism evidence="3 4">
    <name type="scientific">Candidatus Yonathbacteria bacterium RIFOXYD1_FULL_52_36</name>
    <dbReference type="NCBI Taxonomy" id="1802730"/>
    <lineage>
        <taxon>Bacteria</taxon>
        <taxon>Candidatus Yonathiibacteriota</taxon>
    </lineage>
</organism>
<comment type="caution">
    <text evidence="3">The sequence shown here is derived from an EMBL/GenBank/DDBJ whole genome shotgun (WGS) entry which is preliminary data.</text>
</comment>
<dbReference type="InterPro" id="IPR043725">
    <property type="entry name" value="DUF5667"/>
</dbReference>
<proteinExistence type="predicted"/>
<evidence type="ECO:0000259" key="2">
    <source>
        <dbReference type="Pfam" id="PF18915"/>
    </source>
</evidence>
<keyword evidence="1" id="KW-1133">Transmembrane helix</keyword>
<dbReference type="Pfam" id="PF18915">
    <property type="entry name" value="DUF5667"/>
    <property type="match status" value="1"/>
</dbReference>
<accession>A0A1G2SMD9</accession>
<evidence type="ECO:0000256" key="1">
    <source>
        <dbReference type="SAM" id="Phobius"/>
    </source>
</evidence>
<protein>
    <recommendedName>
        <fullName evidence="2">DUF5667 domain-containing protein</fullName>
    </recommendedName>
</protein>